<dbReference type="GO" id="GO:0006805">
    <property type="term" value="P:xenobiotic metabolic process"/>
    <property type="evidence" value="ECO:0007669"/>
    <property type="project" value="TreeGrafter"/>
</dbReference>
<protein>
    <submittedName>
        <fullName evidence="6">Uncharacterized protein</fullName>
    </submittedName>
</protein>
<dbReference type="Gene3D" id="1.10.630.10">
    <property type="entry name" value="Cytochrome P450"/>
    <property type="match status" value="1"/>
</dbReference>
<gene>
    <name evidence="5" type="ORF">AVEN_130233_1</name>
    <name evidence="6" type="ORF">AVEN_272022_1</name>
</gene>
<sequence length="84" mass="9582">PVLEDMAGLFVGGGSETVRVTIEWLLLTLAAYDDVQAKLHSEIDNVIGRDRSPCWNDHLQMPYTEAVIMEIMRWRCVVPINILR</sequence>
<dbReference type="GO" id="GO:0005506">
    <property type="term" value="F:iron ion binding"/>
    <property type="evidence" value="ECO:0007669"/>
    <property type="project" value="InterPro"/>
</dbReference>
<dbReference type="EMBL" id="BGPR01062919">
    <property type="protein sequence ID" value="GBO38269.1"/>
    <property type="molecule type" value="Genomic_DNA"/>
</dbReference>
<evidence type="ECO:0000313" key="7">
    <source>
        <dbReference type="Proteomes" id="UP000499080"/>
    </source>
</evidence>
<evidence type="ECO:0000256" key="2">
    <source>
        <dbReference type="ARBA" id="ARBA00022723"/>
    </source>
</evidence>
<comment type="caution">
    <text evidence="6">The sequence shown here is derived from an EMBL/GenBank/DDBJ whole genome shotgun (WGS) entry which is preliminary data.</text>
</comment>
<keyword evidence="4" id="KW-0560">Oxidoreductase</keyword>
<dbReference type="GO" id="GO:0016712">
    <property type="term" value="F:oxidoreductase activity, acting on paired donors, with incorporation or reduction of molecular oxygen, reduced flavin or flavoprotein as one donor, and incorporation of one atom of oxygen"/>
    <property type="evidence" value="ECO:0007669"/>
    <property type="project" value="TreeGrafter"/>
</dbReference>
<keyword evidence="7" id="KW-1185">Reference proteome</keyword>
<organism evidence="6 7">
    <name type="scientific">Araneus ventricosus</name>
    <name type="common">Orbweaver spider</name>
    <name type="synonym">Epeira ventricosa</name>
    <dbReference type="NCBI Taxonomy" id="182803"/>
    <lineage>
        <taxon>Eukaryota</taxon>
        <taxon>Metazoa</taxon>
        <taxon>Ecdysozoa</taxon>
        <taxon>Arthropoda</taxon>
        <taxon>Chelicerata</taxon>
        <taxon>Arachnida</taxon>
        <taxon>Araneae</taxon>
        <taxon>Araneomorphae</taxon>
        <taxon>Entelegynae</taxon>
        <taxon>Araneoidea</taxon>
        <taxon>Araneidae</taxon>
        <taxon>Araneus</taxon>
    </lineage>
</organism>
<dbReference type="Proteomes" id="UP000499080">
    <property type="component" value="Unassembled WGS sequence"/>
</dbReference>
<proteinExistence type="inferred from homology"/>
<keyword evidence="2" id="KW-0479">Metal-binding</keyword>
<evidence type="ECO:0000313" key="6">
    <source>
        <dbReference type="EMBL" id="GBO38269.1"/>
    </source>
</evidence>
<dbReference type="InterPro" id="IPR036396">
    <property type="entry name" value="Cyt_P450_sf"/>
</dbReference>
<dbReference type="GO" id="GO:0005737">
    <property type="term" value="C:cytoplasm"/>
    <property type="evidence" value="ECO:0007669"/>
    <property type="project" value="TreeGrafter"/>
</dbReference>
<keyword evidence="4" id="KW-0503">Monooxygenase</keyword>
<dbReference type="GO" id="GO:0020037">
    <property type="term" value="F:heme binding"/>
    <property type="evidence" value="ECO:0007669"/>
    <property type="project" value="InterPro"/>
</dbReference>
<dbReference type="InterPro" id="IPR050182">
    <property type="entry name" value="Cytochrome_P450_fam2"/>
</dbReference>
<feature type="non-terminal residue" evidence="6">
    <location>
        <position position="1"/>
    </location>
</feature>
<dbReference type="OrthoDB" id="6415694at2759"/>
<dbReference type="PANTHER" id="PTHR24300:SF375">
    <property type="entry name" value="CYTOCHROME P450 FAMILY"/>
    <property type="match status" value="1"/>
</dbReference>
<dbReference type="SUPFAM" id="SSF48264">
    <property type="entry name" value="Cytochrome P450"/>
    <property type="match status" value="1"/>
</dbReference>
<reference evidence="6 7" key="1">
    <citation type="journal article" date="2019" name="Sci. Rep.">
        <title>Orb-weaving spider Araneus ventricosus genome elucidates the spidroin gene catalogue.</title>
        <authorList>
            <person name="Kono N."/>
            <person name="Nakamura H."/>
            <person name="Ohtoshi R."/>
            <person name="Moran D.A.P."/>
            <person name="Shinohara A."/>
            <person name="Yoshida Y."/>
            <person name="Fujiwara M."/>
            <person name="Mori M."/>
            <person name="Tomita M."/>
            <person name="Arakawa K."/>
        </authorList>
    </citation>
    <scope>NUCLEOTIDE SEQUENCE [LARGE SCALE GENOMIC DNA]</scope>
</reference>
<dbReference type="InterPro" id="IPR001128">
    <property type="entry name" value="Cyt_P450"/>
</dbReference>
<dbReference type="Pfam" id="PF00067">
    <property type="entry name" value="p450"/>
    <property type="match status" value="1"/>
</dbReference>
<evidence type="ECO:0000256" key="4">
    <source>
        <dbReference type="ARBA" id="ARBA00023033"/>
    </source>
</evidence>
<evidence type="ECO:0000256" key="1">
    <source>
        <dbReference type="ARBA" id="ARBA00010617"/>
    </source>
</evidence>
<name>A0A4Y2WMA5_ARAVE</name>
<accession>A0A4Y2WMA5</accession>
<dbReference type="AlphaFoldDB" id="A0A4Y2WMA5"/>
<keyword evidence="3" id="KW-0408">Iron</keyword>
<evidence type="ECO:0000256" key="3">
    <source>
        <dbReference type="ARBA" id="ARBA00023004"/>
    </source>
</evidence>
<dbReference type="GO" id="GO:0006082">
    <property type="term" value="P:organic acid metabolic process"/>
    <property type="evidence" value="ECO:0007669"/>
    <property type="project" value="TreeGrafter"/>
</dbReference>
<dbReference type="EMBL" id="BGPR01062162">
    <property type="protein sequence ID" value="GBO37627.1"/>
    <property type="molecule type" value="Genomic_DNA"/>
</dbReference>
<dbReference type="PANTHER" id="PTHR24300">
    <property type="entry name" value="CYTOCHROME P450 508A4-RELATED"/>
    <property type="match status" value="1"/>
</dbReference>
<evidence type="ECO:0000313" key="5">
    <source>
        <dbReference type="EMBL" id="GBO37627.1"/>
    </source>
</evidence>
<comment type="similarity">
    <text evidence="1">Belongs to the cytochrome P450 family.</text>
</comment>